<dbReference type="EMBL" id="JAWCUI010000003">
    <property type="protein sequence ID" value="KAL1902947.1"/>
    <property type="molecule type" value="Genomic_DNA"/>
</dbReference>
<feature type="region of interest" description="Disordered" evidence="1">
    <location>
        <begin position="105"/>
        <end position="140"/>
    </location>
</feature>
<evidence type="ECO:0000313" key="2">
    <source>
        <dbReference type="EMBL" id="KAL1902947.1"/>
    </source>
</evidence>
<reference evidence="2 3" key="1">
    <citation type="journal article" date="2024" name="IMA Fungus">
        <title>IMA Genome - F19 : A genome assembly and annotation guide to empower mycologists, including annotated draft genome sequences of Ceratocystis pirilliformis, Diaporthe australafricana, Fusarium ophioides, Paecilomyces lecythidis, and Sporothrix stenoceras.</title>
        <authorList>
            <person name="Aylward J."/>
            <person name="Wilson A.M."/>
            <person name="Visagie C.M."/>
            <person name="Spraker J."/>
            <person name="Barnes I."/>
            <person name="Buitendag C."/>
            <person name="Ceriani C."/>
            <person name="Del Mar Angel L."/>
            <person name="du Plessis D."/>
            <person name="Fuchs T."/>
            <person name="Gasser K."/>
            <person name="Kramer D."/>
            <person name="Li W."/>
            <person name="Munsamy K."/>
            <person name="Piso A."/>
            <person name="Price J.L."/>
            <person name="Sonnekus B."/>
            <person name="Thomas C."/>
            <person name="van der Nest A."/>
            <person name="van Dijk A."/>
            <person name="van Heerden A."/>
            <person name="van Vuuren N."/>
            <person name="Yilmaz N."/>
            <person name="Duong T.A."/>
            <person name="van der Merwe N.A."/>
            <person name="Wingfield M.J."/>
            <person name="Wingfield B.D."/>
        </authorList>
    </citation>
    <scope>NUCLEOTIDE SEQUENCE [LARGE SCALE GENOMIC DNA]</scope>
    <source>
        <strain evidence="2 3">CMW 5346</strain>
    </source>
</reference>
<feature type="compositionally biased region" description="Polar residues" evidence="1">
    <location>
        <begin position="22"/>
        <end position="40"/>
    </location>
</feature>
<comment type="caution">
    <text evidence="2">The sequence shown here is derived from an EMBL/GenBank/DDBJ whole genome shotgun (WGS) entry which is preliminary data.</text>
</comment>
<organism evidence="2 3">
    <name type="scientific">Sporothrix stenoceras</name>
    <dbReference type="NCBI Taxonomy" id="5173"/>
    <lineage>
        <taxon>Eukaryota</taxon>
        <taxon>Fungi</taxon>
        <taxon>Dikarya</taxon>
        <taxon>Ascomycota</taxon>
        <taxon>Pezizomycotina</taxon>
        <taxon>Sordariomycetes</taxon>
        <taxon>Sordariomycetidae</taxon>
        <taxon>Ophiostomatales</taxon>
        <taxon>Ophiostomataceae</taxon>
        <taxon>Sporothrix</taxon>
    </lineage>
</organism>
<gene>
    <name evidence="2" type="ORF">Sste5346_000859</name>
</gene>
<name>A0ABR3ZRR3_9PEZI</name>
<sequence length="244" mass="26065">MSSLKYILDNNNEDEYHPASYTDGSSSHGNTSTLVYRGSNSKPSKSSKSSGGGSSSSSKPSGSSSKSSHHHSSKSKSSGKGKHKAVEDDDIDETYDYDYDQSSAQYTMDPGAEYGTSSGGQYYQQPHHGHGHHGSSRGGRGGYYMDTNAGAGYGHMQSPPIIHNSGVAISGSYDATAMHHYGAMPGMDSSAMAHGDMTGFSGMAGFSSQQEELEYTPVTRRMSRARKGKPVHFCDMCEPRRDAL</sequence>
<keyword evidence="3" id="KW-1185">Reference proteome</keyword>
<feature type="compositionally biased region" description="Basic residues" evidence="1">
    <location>
        <begin position="67"/>
        <end position="83"/>
    </location>
</feature>
<proteinExistence type="predicted"/>
<dbReference type="Proteomes" id="UP001583186">
    <property type="component" value="Unassembled WGS sequence"/>
</dbReference>
<evidence type="ECO:0000256" key="1">
    <source>
        <dbReference type="SAM" id="MobiDB-lite"/>
    </source>
</evidence>
<feature type="compositionally biased region" description="Low complexity" evidence="1">
    <location>
        <begin position="41"/>
        <end position="66"/>
    </location>
</feature>
<feature type="region of interest" description="Disordered" evidence="1">
    <location>
        <begin position="1"/>
        <end position="89"/>
    </location>
</feature>
<protein>
    <submittedName>
        <fullName evidence="2">Uncharacterized protein</fullName>
    </submittedName>
</protein>
<evidence type="ECO:0000313" key="3">
    <source>
        <dbReference type="Proteomes" id="UP001583186"/>
    </source>
</evidence>
<accession>A0ABR3ZRR3</accession>